<feature type="transmembrane region" description="Helical" evidence="2">
    <location>
        <begin position="294"/>
        <end position="311"/>
    </location>
</feature>
<evidence type="ECO:0000256" key="2">
    <source>
        <dbReference type="SAM" id="Phobius"/>
    </source>
</evidence>
<organism evidence="3 4">
    <name type="scientific">Cellulomonas persica</name>
    <dbReference type="NCBI Taxonomy" id="76861"/>
    <lineage>
        <taxon>Bacteria</taxon>
        <taxon>Bacillati</taxon>
        <taxon>Actinomycetota</taxon>
        <taxon>Actinomycetes</taxon>
        <taxon>Micrococcales</taxon>
        <taxon>Cellulomonadaceae</taxon>
        <taxon>Cellulomonas</taxon>
    </lineage>
</organism>
<feature type="compositionally biased region" description="Low complexity" evidence="1">
    <location>
        <begin position="7"/>
        <end position="31"/>
    </location>
</feature>
<gene>
    <name evidence="3" type="ORF">CPE01_12580</name>
</gene>
<protein>
    <recommendedName>
        <fullName evidence="5">HTTM domain-containing protein</fullName>
    </recommendedName>
</protein>
<keyword evidence="2" id="KW-0472">Membrane</keyword>
<comment type="caution">
    <text evidence="3">The sequence shown here is derived from an EMBL/GenBank/DDBJ whole genome shotgun (WGS) entry which is preliminary data.</text>
</comment>
<feature type="transmembrane region" description="Helical" evidence="2">
    <location>
        <begin position="153"/>
        <end position="171"/>
    </location>
</feature>
<dbReference type="Proteomes" id="UP000321386">
    <property type="component" value="Unassembled WGS sequence"/>
</dbReference>
<accession>A0A510UXJ4</accession>
<reference evidence="3 4" key="1">
    <citation type="submission" date="2019-07" db="EMBL/GenBank/DDBJ databases">
        <title>Whole genome shotgun sequence of Cellulomonas persica NBRC 101101.</title>
        <authorList>
            <person name="Hosoyama A."/>
            <person name="Uohara A."/>
            <person name="Ohji S."/>
            <person name="Ichikawa N."/>
        </authorList>
    </citation>
    <scope>NUCLEOTIDE SEQUENCE [LARGE SCALE GENOMIC DNA]</scope>
    <source>
        <strain evidence="3 4">NBRC 101101</strain>
    </source>
</reference>
<dbReference type="AlphaFoldDB" id="A0A510UXJ4"/>
<keyword evidence="2" id="KW-0812">Transmembrane</keyword>
<evidence type="ECO:0008006" key="5">
    <source>
        <dbReference type="Google" id="ProtNLM"/>
    </source>
</evidence>
<evidence type="ECO:0000313" key="3">
    <source>
        <dbReference type="EMBL" id="GEK17525.1"/>
    </source>
</evidence>
<evidence type="ECO:0000313" key="4">
    <source>
        <dbReference type="Proteomes" id="UP000321386"/>
    </source>
</evidence>
<feature type="transmembrane region" description="Helical" evidence="2">
    <location>
        <begin position="107"/>
        <end position="123"/>
    </location>
</feature>
<feature type="region of interest" description="Disordered" evidence="1">
    <location>
        <begin position="1"/>
        <end position="31"/>
    </location>
</feature>
<keyword evidence="4" id="KW-1185">Reference proteome</keyword>
<feature type="transmembrane region" description="Helical" evidence="2">
    <location>
        <begin position="183"/>
        <end position="202"/>
    </location>
</feature>
<sequence length="327" mass="34900">MTPTPTPGRAATSTPPGAAATGTEPATAAAAQVRHPGRVTRFVRGIDARLTAPGPGFRLLEVHTLVALVIGLRLVARDWSAVADRPAALTDGLTFVSWLPPHVPDRVLVALAVVGVAGVGLVVARRRAQLGFVVAWTAYAVLCALWGSSGKVMHNDVLTVWVGFVLLFARVPQRGRDDERTVAFGWPPRAALTVLAVVYWLTGVQKVRHSGFDWAFSDNMSWILRQGGQAPATGLAHWVADHGLLAGALATGALLLELTAPVWLVWRRTRALFALAVAVMHTSIWLFLGLDYSAWVLTAAAVAVPMSLAPTRRLGDMRRFGTISTAP</sequence>
<feature type="transmembrane region" description="Helical" evidence="2">
    <location>
        <begin position="244"/>
        <end position="264"/>
    </location>
</feature>
<keyword evidence="2" id="KW-1133">Transmembrane helix</keyword>
<evidence type="ECO:0000256" key="1">
    <source>
        <dbReference type="SAM" id="MobiDB-lite"/>
    </source>
</evidence>
<proteinExistence type="predicted"/>
<feature type="transmembrane region" description="Helical" evidence="2">
    <location>
        <begin position="271"/>
        <end position="288"/>
    </location>
</feature>
<dbReference type="EMBL" id="BJUA01000005">
    <property type="protein sequence ID" value="GEK17525.1"/>
    <property type="molecule type" value="Genomic_DNA"/>
</dbReference>
<name>A0A510UXJ4_9CELL</name>
<dbReference type="RefSeq" id="WP_246783777.1">
    <property type="nucleotide sequence ID" value="NZ_BJUA01000005.1"/>
</dbReference>
<feature type="transmembrane region" description="Helical" evidence="2">
    <location>
        <begin position="130"/>
        <end position="147"/>
    </location>
</feature>